<evidence type="ECO:0000313" key="2">
    <source>
        <dbReference type="Proteomes" id="UP000189701"/>
    </source>
</evidence>
<dbReference type="Proteomes" id="UP000189701">
    <property type="component" value="Unplaced"/>
</dbReference>
<organism evidence="2 3">
    <name type="scientific">Nicotiana sylvestris</name>
    <name type="common">Wood tobacco</name>
    <name type="synonym">South American tobacco</name>
    <dbReference type="NCBI Taxonomy" id="4096"/>
    <lineage>
        <taxon>Eukaryota</taxon>
        <taxon>Viridiplantae</taxon>
        <taxon>Streptophyta</taxon>
        <taxon>Embryophyta</taxon>
        <taxon>Tracheophyta</taxon>
        <taxon>Spermatophyta</taxon>
        <taxon>Magnoliopsida</taxon>
        <taxon>eudicotyledons</taxon>
        <taxon>Gunneridae</taxon>
        <taxon>Pentapetalae</taxon>
        <taxon>asterids</taxon>
        <taxon>lamiids</taxon>
        <taxon>Solanales</taxon>
        <taxon>Solanaceae</taxon>
        <taxon>Nicotianoideae</taxon>
        <taxon>Nicotianeae</taxon>
        <taxon>Nicotiana</taxon>
    </lineage>
</organism>
<dbReference type="InterPro" id="IPR041588">
    <property type="entry name" value="Integrase_H2C2"/>
</dbReference>
<sequence>MEVHQFASLGVRLADSSEGEVIVQNRVESSLVVEAIQRPIIVGLRERIMDEAHSFRYSMHLGSTKMYHDLKKVYWWNNMKRNVADFVTKCPNYQQVKAEHQRPDGLAQNIEIPTWKWEMINMDFVVGLPRTPRMFDSIWVIVDQLTKSAQFLPIKTTNTVEPYAQLYINEKVNLSIAFHPQIDWQAERTIQTVTTQIGKSQRAPEFSYNNSSHASIQMAPFEALYGRRYRSLIGWFKIREDELIGTNNMHRAMEKVKIIKKRLKTA</sequence>
<dbReference type="InterPro" id="IPR012337">
    <property type="entry name" value="RNaseH-like_sf"/>
</dbReference>
<dbReference type="GO" id="GO:0003676">
    <property type="term" value="F:nucleic acid binding"/>
    <property type="evidence" value="ECO:0007669"/>
    <property type="project" value="InterPro"/>
</dbReference>
<dbReference type="PANTHER" id="PTHR45835:SF91">
    <property type="entry name" value="RETROTRANSPOSON, TY3-GYPSY SUBCLASS-LIKE PROTEIN"/>
    <property type="match status" value="1"/>
</dbReference>
<name>A0A1U7X582_NICSY</name>
<evidence type="ECO:0000313" key="3">
    <source>
        <dbReference type="RefSeq" id="XP_009786003.1"/>
    </source>
</evidence>
<dbReference type="PANTHER" id="PTHR45835">
    <property type="entry name" value="YALI0A06105P"/>
    <property type="match status" value="1"/>
</dbReference>
<dbReference type="Gene3D" id="1.10.340.70">
    <property type="match status" value="1"/>
</dbReference>
<evidence type="ECO:0000259" key="1">
    <source>
        <dbReference type="Pfam" id="PF17921"/>
    </source>
</evidence>
<feature type="domain" description="Integrase zinc-binding" evidence="1">
    <location>
        <begin position="44"/>
        <end position="98"/>
    </location>
</feature>
<dbReference type="RefSeq" id="XP_009786003.1">
    <property type="nucleotide sequence ID" value="XM_009787701.1"/>
</dbReference>
<keyword evidence="2" id="KW-1185">Reference proteome</keyword>
<accession>A0A1U7X582</accession>
<proteinExistence type="predicted"/>
<reference evidence="2" key="1">
    <citation type="journal article" date="2013" name="Genome Biol.">
        <title>Reference genomes and transcriptomes of Nicotiana sylvestris and Nicotiana tomentosiformis.</title>
        <authorList>
            <person name="Sierro N."/>
            <person name="Battey J.N."/>
            <person name="Ouadi S."/>
            <person name="Bovet L."/>
            <person name="Goepfert S."/>
            <person name="Bakaher N."/>
            <person name="Peitsch M.C."/>
            <person name="Ivanov N.V."/>
        </authorList>
    </citation>
    <scope>NUCLEOTIDE SEQUENCE [LARGE SCALE GENOMIC DNA]</scope>
</reference>
<dbReference type="STRING" id="4096.A0A1U7X582"/>
<dbReference type="SUPFAM" id="SSF53098">
    <property type="entry name" value="Ribonuclease H-like"/>
    <property type="match status" value="1"/>
</dbReference>
<dbReference type="Gene3D" id="3.30.420.10">
    <property type="entry name" value="Ribonuclease H-like superfamily/Ribonuclease H"/>
    <property type="match status" value="2"/>
</dbReference>
<dbReference type="Pfam" id="PF17921">
    <property type="entry name" value="Integrase_H2C2"/>
    <property type="match status" value="1"/>
</dbReference>
<reference evidence="3" key="2">
    <citation type="submission" date="2025-08" db="UniProtKB">
        <authorList>
            <consortium name="RefSeq"/>
        </authorList>
    </citation>
    <scope>IDENTIFICATION</scope>
    <source>
        <tissue evidence="3">Leaf</tissue>
    </source>
</reference>
<gene>
    <name evidence="3" type="primary">LOC104234176</name>
</gene>
<dbReference type="eggNOG" id="KOG0017">
    <property type="taxonomic scope" value="Eukaryota"/>
</dbReference>
<dbReference type="AlphaFoldDB" id="A0A1U7X582"/>
<protein>
    <submittedName>
        <fullName evidence="3">Uncharacterized protein LOC104234176</fullName>
    </submittedName>
</protein>
<dbReference type="InterPro" id="IPR036397">
    <property type="entry name" value="RNaseH_sf"/>
</dbReference>